<sequence length="330" mass="37570">MSFTVVLSAIDISADYVLDAKKGLYINAVDSVSIDFKVNEVVGIAGESGCGKSTLVKILYGAIFPPLIIRKGNVYLIMENVKTDIIKMSREEIRKKIWWRYISYIPQNSMNVLNPVKKIKDQFIEVFKYHDEKIDKKEIIRKIEEYFKDLGLPVEALNAYPHQLSGGMRQRVVIALSLLFNPRIVIADEPTTAVDVVTQLGILNLLKNWQRNSKATLIIVSHDMSVHAYMDDRVAVMYAGNMVEIGSKYDIFENPLHPYTKMLIASLIRKGEKKLRTGIAGEPPNLLNPPPSCRFHPRCPFAMDICRKDPPPMVESSDRRIVRCWLYAKI</sequence>
<reference evidence="5" key="1">
    <citation type="journal article" date="2020" name="mSystems">
        <title>Genome- and Community-Level Interaction Insights into Carbon Utilization and Element Cycling Functions of Hydrothermarchaeota in Hydrothermal Sediment.</title>
        <authorList>
            <person name="Zhou Z."/>
            <person name="Liu Y."/>
            <person name="Xu W."/>
            <person name="Pan J."/>
            <person name="Luo Z.H."/>
            <person name="Li M."/>
        </authorList>
    </citation>
    <scope>NUCLEOTIDE SEQUENCE [LARGE SCALE GENOMIC DNA]</scope>
    <source>
        <strain evidence="5">SpSt-1</strain>
    </source>
</reference>
<dbReference type="InterPro" id="IPR017871">
    <property type="entry name" value="ABC_transporter-like_CS"/>
</dbReference>
<evidence type="ECO:0000313" key="5">
    <source>
        <dbReference type="EMBL" id="HHR95970.1"/>
    </source>
</evidence>
<dbReference type="InterPro" id="IPR003593">
    <property type="entry name" value="AAA+_ATPase"/>
</dbReference>
<keyword evidence="2" id="KW-0547">Nucleotide-binding</keyword>
<dbReference type="SUPFAM" id="SSF52540">
    <property type="entry name" value="P-loop containing nucleoside triphosphate hydrolases"/>
    <property type="match status" value="1"/>
</dbReference>
<dbReference type="Gene3D" id="3.40.50.300">
    <property type="entry name" value="P-loop containing nucleotide triphosphate hydrolases"/>
    <property type="match status" value="1"/>
</dbReference>
<gene>
    <name evidence="5" type="ORF">ENL47_03915</name>
</gene>
<dbReference type="GO" id="GO:0015833">
    <property type="term" value="P:peptide transport"/>
    <property type="evidence" value="ECO:0007669"/>
    <property type="project" value="InterPro"/>
</dbReference>
<evidence type="ECO:0000256" key="3">
    <source>
        <dbReference type="ARBA" id="ARBA00022840"/>
    </source>
</evidence>
<dbReference type="PANTHER" id="PTHR43067:SF3">
    <property type="entry name" value="MALTOSE ABC TRANSPORTER, ATP-BINDING PROTEIN"/>
    <property type="match status" value="1"/>
</dbReference>
<dbReference type="Pfam" id="PF00005">
    <property type="entry name" value="ABC_tran"/>
    <property type="match status" value="1"/>
</dbReference>
<evidence type="ECO:0000256" key="2">
    <source>
        <dbReference type="ARBA" id="ARBA00022741"/>
    </source>
</evidence>
<evidence type="ECO:0000256" key="1">
    <source>
        <dbReference type="ARBA" id="ARBA00022448"/>
    </source>
</evidence>
<dbReference type="InterPro" id="IPR027417">
    <property type="entry name" value="P-loop_NTPase"/>
</dbReference>
<accession>A0A7C5YSH8</accession>
<evidence type="ECO:0000259" key="4">
    <source>
        <dbReference type="PROSITE" id="PS50893"/>
    </source>
</evidence>
<dbReference type="AlphaFoldDB" id="A0A7C5YSH8"/>
<dbReference type="PROSITE" id="PS00211">
    <property type="entry name" value="ABC_TRANSPORTER_1"/>
    <property type="match status" value="1"/>
</dbReference>
<name>A0A7C5YSH8_9CREN</name>
<organism evidence="5">
    <name type="scientific">Ignisphaera aggregans</name>
    <dbReference type="NCBI Taxonomy" id="334771"/>
    <lineage>
        <taxon>Archaea</taxon>
        <taxon>Thermoproteota</taxon>
        <taxon>Thermoprotei</taxon>
        <taxon>Desulfurococcales</taxon>
        <taxon>Desulfurococcaceae</taxon>
        <taxon>Ignisphaera</taxon>
    </lineage>
</organism>
<dbReference type="NCBIfam" id="TIGR01727">
    <property type="entry name" value="oligo_HPY"/>
    <property type="match status" value="1"/>
</dbReference>
<protein>
    <submittedName>
        <fullName evidence="5">ABC transporter ATP-binding protein</fullName>
    </submittedName>
</protein>
<comment type="caution">
    <text evidence="5">The sequence shown here is derived from an EMBL/GenBank/DDBJ whole genome shotgun (WGS) entry which is preliminary data.</text>
</comment>
<dbReference type="PROSITE" id="PS50893">
    <property type="entry name" value="ABC_TRANSPORTER_2"/>
    <property type="match status" value="1"/>
</dbReference>
<feature type="domain" description="ABC transporter" evidence="4">
    <location>
        <begin position="7"/>
        <end position="264"/>
    </location>
</feature>
<keyword evidence="1" id="KW-0813">Transport</keyword>
<dbReference type="GO" id="GO:0016887">
    <property type="term" value="F:ATP hydrolysis activity"/>
    <property type="evidence" value="ECO:0007669"/>
    <property type="project" value="InterPro"/>
</dbReference>
<dbReference type="Pfam" id="PF08352">
    <property type="entry name" value="oligo_HPY"/>
    <property type="match status" value="1"/>
</dbReference>
<dbReference type="CDD" id="cd03257">
    <property type="entry name" value="ABC_NikE_OppD_transporters"/>
    <property type="match status" value="1"/>
</dbReference>
<dbReference type="PANTHER" id="PTHR43067">
    <property type="entry name" value="OLIGOPEPTIDE/DIPEPTIDE ABC TRANSPORTER, ATPASE SUBUNIT"/>
    <property type="match status" value="1"/>
</dbReference>
<dbReference type="InterPro" id="IPR003439">
    <property type="entry name" value="ABC_transporter-like_ATP-bd"/>
</dbReference>
<dbReference type="GO" id="GO:0005524">
    <property type="term" value="F:ATP binding"/>
    <property type="evidence" value="ECO:0007669"/>
    <property type="project" value="UniProtKB-KW"/>
</dbReference>
<keyword evidence="3 5" id="KW-0067">ATP-binding</keyword>
<dbReference type="InterPro" id="IPR013563">
    <property type="entry name" value="Oligopep_ABC_C"/>
</dbReference>
<proteinExistence type="predicted"/>
<dbReference type="SMART" id="SM00382">
    <property type="entry name" value="AAA"/>
    <property type="match status" value="1"/>
</dbReference>
<dbReference type="EMBL" id="DRUB01000071">
    <property type="protein sequence ID" value="HHR95970.1"/>
    <property type="molecule type" value="Genomic_DNA"/>
</dbReference>